<dbReference type="Gene3D" id="3.30.559.30">
    <property type="entry name" value="Nonribosomal peptide synthetase, condensation domain"/>
    <property type="match status" value="5"/>
</dbReference>
<dbReference type="SUPFAM" id="SSF47336">
    <property type="entry name" value="ACP-like"/>
    <property type="match status" value="4"/>
</dbReference>
<dbReference type="EMBL" id="SWND01000014">
    <property type="protein sequence ID" value="NFF03509.1"/>
    <property type="molecule type" value="Genomic_DNA"/>
</dbReference>
<dbReference type="FunFam" id="3.30.559.30:FF:000001">
    <property type="entry name" value="Non-ribosomal peptide synthetase"/>
    <property type="match status" value="1"/>
</dbReference>
<dbReference type="InterPro" id="IPR020845">
    <property type="entry name" value="AMP-binding_CS"/>
</dbReference>
<dbReference type="PANTHER" id="PTHR45527">
    <property type="entry name" value="NONRIBOSOMAL PEPTIDE SYNTHETASE"/>
    <property type="match status" value="1"/>
</dbReference>
<dbReference type="SUPFAM" id="SSF52777">
    <property type="entry name" value="CoA-dependent acyltransferases"/>
    <property type="match status" value="10"/>
</dbReference>
<dbReference type="Gene3D" id="2.30.38.10">
    <property type="entry name" value="Luciferase, Domain 3"/>
    <property type="match status" value="4"/>
</dbReference>
<feature type="domain" description="Carrier" evidence="8">
    <location>
        <begin position="182"/>
        <end position="257"/>
    </location>
</feature>
<keyword evidence="4" id="KW-0597">Phosphoprotein</keyword>
<dbReference type="PROSITE" id="PS50075">
    <property type="entry name" value="CARRIER"/>
    <property type="match status" value="4"/>
</dbReference>
<dbReference type="Gene3D" id="3.30.300.30">
    <property type="match status" value="4"/>
</dbReference>
<dbReference type="FunFam" id="2.30.38.10:FF:000001">
    <property type="entry name" value="Non-ribosomal peptide synthetase PvdI"/>
    <property type="match status" value="3"/>
</dbReference>
<dbReference type="InterPro" id="IPR010071">
    <property type="entry name" value="AA_adenyl_dom"/>
</dbReference>
<dbReference type="InterPro" id="IPR010060">
    <property type="entry name" value="NRPS_synth"/>
</dbReference>
<dbReference type="Pfam" id="PF00550">
    <property type="entry name" value="PP-binding"/>
    <property type="match status" value="4"/>
</dbReference>
<dbReference type="GO" id="GO:0005737">
    <property type="term" value="C:cytoplasm"/>
    <property type="evidence" value="ECO:0007669"/>
    <property type="project" value="TreeGrafter"/>
</dbReference>
<dbReference type="InterPro" id="IPR025110">
    <property type="entry name" value="AMP-bd_C"/>
</dbReference>
<dbReference type="SUPFAM" id="SSF56801">
    <property type="entry name" value="Acetyl-CoA synthetase-like"/>
    <property type="match status" value="4"/>
</dbReference>
<evidence type="ECO:0000259" key="8">
    <source>
        <dbReference type="PROSITE" id="PS50075"/>
    </source>
</evidence>
<dbReference type="InterPro" id="IPR000873">
    <property type="entry name" value="AMP-dep_synth/lig_dom"/>
</dbReference>
<dbReference type="NCBIfam" id="TIGR01733">
    <property type="entry name" value="AA-adenyl-dom"/>
    <property type="match status" value="3"/>
</dbReference>
<dbReference type="FunFam" id="1.10.1200.10:FF:000005">
    <property type="entry name" value="Nonribosomal peptide synthetase 1"/>
    <property type="match status" value="2"/>
</dbReference>
<dbReference type="NCBIfam" id="TIGR01720">
    <property type="entry name" value="NRPS-para261"/>
    <property type="match status" value="2"/>
</dbReference>
<keyword evidence="6" id="KW-0045">Antibiotic biosynthesis</keyword>
<feature type="coiled-coil region" evidence="7">
    <location>
        <begin position="1980"/>
        <end position="2007"/>
    </location>
</feature>
<reference evidence="9 10" key="1">
    <citation type="submission" date="2019-04" db="EMBL/GenBank/DDBJ databases">
        <title>Genome sequencing of Clostridium botulinum Groups I-IV and Clostridium butyricum.</title>
        <authorList>
            <person name="Brunt J."/>
            <person name="Van Vliet A.H.M."/>
            <person name="Stringer S.C."/>
            <person name="Carter A.T."/>
            <person name="Peck M.W."/>
        </authorList>
    </citation>
    <scope>NUCLEOTIDE SEQUENCE [LARGE SCALE GENOMIC DNA]</scope>
    <source>
        <strain evidence="9 10">IFR 18/054</strain>
    </source>
</reference>
<feature type="domain" description="Carrier" evidence="8">
    <location>
        <begin position="3774"/>
        <end position="3848"/>
    </location>
</feature>
<dbReference type="Proteomes" id="UP000472521">
    <property type="component" value="Unassembled WGS sequence"/>
</dbReference>
<comment type="similarity">
    <text evidence="2">Belongs to the ATP-dependent AMP-binding enzyme family.</text>
</comment>
<feature type="domain" description="Carrier" evidence="8">
    <location>
        <begin position="1215"/>
        <end position="1289"/>
    </location>
</feature>
<dbReference type="SUPFAM" id="SSF53474">
    <property type="entry name" value="alpha/beta-Hydrolases"/>
    <property type="match status" value="1"/>
</dbReference>
<dbReference type="InterPro" id="IPR036736">
    <property type="entry name" value="ACP-like_sf"/>
</dbReference>
<name>A0A846IE40_CLOBO</name>
<dbReference type="InterPro" id="IPR045851">
    <property type="entry name" value="AMP-bd_C_sf"/>
</dbReference>
<dbReference type="FunFam" id="3.40.50.12780:FF:000012">
    <property type="entry name" value="Non-ribosomal peptide synthetase"/>
    <property type="match status" value="1"/>
</dbReference>
<keyword evidence="3" id="KW-0596">Phosphopantetheine</keyword>
<evidence type="ECO:0000313" key="9">
    <source>
        <dbReference type="EMBL" id="NFF03509.1"/>
    </source>
</evidence>
<dbReference type="Pfam" id="PF13193">
    <property type="entry name" value="AMP-binding_C"/>
    <property type="match status" value="4"/>
</dbReference>
<dbReference type="InterPro" id="IPR006162">
    <property type="entry name" value="Ppantetheine_attach_site"/>
</dbReference>
<dbReference type="GO" id="GO:0031177">
    <property type="term" value="F:phosphopantetheine binding"/>
    <property type="evidence" value="ECO:0007669"/>
    <property type="project" value="InterPro"/>
</dbReference>
<evidence type="ECO:0000313" key="10">
    <source>
        <dbReference type="Proteomes" id="UP000472521"/>
    </source>
</evidence>
<comment type="caution">
    <text evidence="9">The sequence shown here is derived from an EMBL/GenBank/DDBJ whole genome shotgun (WGS) entry which is preliminary data.</text>
</comment>
<dbReference type="InterPro" id="IPR009081">
    <property type="entry name" value="PP-bd_ACP"/>
</dbReference>
<dbReference type="PANTHER" id="PTHR45527:SF1">
    <property type="entry name" value="FATTY ACID SYNTHASE"/>
    <property type="match status" value="1"/>
</dbReference>
<dbReference type="NCBIfam" id="NF003417">
    <property type="entry name" value="PRK04813.1"/>
    <property type="match status" value="4"/>
</dbReference>
<dbReference type="Pfam" id="PF00975">
    <property type="entry name" value="Thioesterase"/>
    <property type="match status" value="1"/>
</dbReference>
<dbReference type="GO" id="GO:0003824">
    <property type="term" value="F:catalytic activity"/>
    <property type="evidence" value="ECO:0007669"/>
    <property type="project" value="InterPro"/>
</dbReference>
<dbReference type="Gene3D" id="1.10.1200.10">
    <property type="entry name" value="ACP-like"/>
    <property type="match status" value="3"/>
</dbReference>
<dbReference type="PROSITE" id="PS00012">
    <property type="entry name" value="PHOSPHOPANTETHEINE"/>
    <property type="match status" value="3"/>
</dbReference>
<evidence type="ECO:0000256" key="2">
    <source>
        <dbReference type="ARBA" id="ARBA00006432"/>
    </source>
</evidence>
<dbReference type="InterPro" id="IPR029058">
    <property type="entry name" value="AB_hydrolase_fold"/>
</dbReference>
<evidence type="ECO:0000256" key="1">
    <source>
        <dbReference type="ARBA" id="ARBA00001957"/>
    </source>
</evidence>
<dbReference type="CDD" id="cd19531">
    <property type="entry name" value="LCL_NRPS-like"/>
    <property type="match status" value="2"/>
</dbReference>
<comment type="cofactor">
    <cofactor evidence="1">
        <name>pantetheine 4'-phosphate</name>
        <dbReference type="ChEBI" id="CHEBI:47942"/>
    </cofactor>
</comment>
<gene>
    <name evidence="9" type="ORF">FCV25_17510</name>
</gene>
<keyword evidence="7" id="KW-0175">Coiled coil</keyword>
<evidence type="ECO:0000256" key="3">
    <source>
        <dbReference type="ARBA" id="ARBA00022450"/>
    </source>
</evidence>
<dbReference type="Gene3D" id="3.40.50.1820">
    <property type="entry name" value="alpha/beta hydrolase"/>
    <property type="match status" value="2"/>
</dbReference>
<feature type="non-terminal residue" evidence="9">
    <location>
        <position position="1"/>
    </location>
</feature>
<evidence type="ECO:0000256" key="7">
    <source>
        <dbReference type="SAM" id="Coils"/>
    </source>
</evidence>
<sequence>TKLYILKNNEPVPVGVSGELYIAGDGLARGYVNRIELTSEKFIDNPFEPGTKMYKTGDLARWLPDGNIEFLGRIDNQVKIRGFRIELGEIENRLLQHENIKEAAVLIKENKDSEKYICAYVVSEKNLEELDLKSYLKETLPEYMVPAYFVELEKMPLTGNGKLNRRALPEPNLDASLVEYESPRNKAEETLAKIWSEILGIEKVGINDNFFDLGGHSLKATMLMSKIHKELNREVPLKELFKSPTIKDLSKYIESAEENLYSKIEKVEEKEYYEASSAQKRMYMLQQFDKDSTAYNMPIVFELEGKVDKNKIEKTFRKLTERHDALRTYFKTLDGQIIQKLQTDYKFQLAYSNENGNIEDIIKNFVQAFDLEKAPLFRVELVKSKEKGYLLIDMHHIISDGISMSILIDEFTKIYSGKTLEPLRLQYKDFAVWQNSFLKSEEMKKQEEYWINRFSDEIPVLNMPIDYERPAMQSFEGDSVSFELSEDTTLKLRKLTKETGTTMHMALLSAFNILLSKYSGQEDIVIGTPIAGRPHADLQNIVGMFVNTLALRNKPEGDKKYVDFLKEVKENSLKAYENQSYQFEALVEKLDIRRDTSRNPLFDVIFNMVDKVNKKYIKLGDVVLKQYNSENKVSKCDLTLSSIENDKKLSFTVDYSSKLFNKDTIKRLSIHYIKILESITNNNGIKLSEISLISEQEKNKILYEFNNTKIEYSKYKTIQQIFEIQVEKTPNNIAVVFGNDQITYKELNEKSNQLARELSEKGVGPNRMVGVMLNRSIDMIIGILGILKAGGAYLPIEPSYPEDRIKYMLENSKAKVLVTRDSYININHLELEKIYIDNQTIYLNDYSNLENSNESHDLAYTIYTSGSTGNPKGVMITHEAVINTIQDMNAKFRINEKDRIIGLSSVCFDLSVYDIFGSLSTGATLVEVSDHRNVIEISNILKTQKITVWNSAPAIMDVFIESIEELFHNEDLRLVLLSGDWISLKLPQKIKKYFSNPKIVSLGGATEASIWSIYYPIEYVKQEWKSIPYGMPLANQTFYVLDKSMNLCPYGVPGELYIGGIGVAKGYMNDLEKTRKAFISHNILGNLYRTGDWGRFNENGYIEFLGRVDNQAKIRGFRIELGEIENNLLKINGIKEALVLAKENDVSKYLCAYYVGEKAYNVKELRKELEKALPEYMIPSYFIKLENIPLTPNGKIDRKALAKVDLSLIKKEYVAPKNEVQEQFVAVIGSVLGLDKVSIKDSFFDIGGDSIKAIQVASRLRKYEINVEVKDILASKNIEMMAKCIKVSTIKAEQGVVEGEVILTPIQKEFIEIQDKAYKHFNQALMVYSKEGFNEEILKAVMTKIIGHHDALRMVIRKEHSKYSLYNRGLDGKLYDFYKFNYENMEEKDLSEIINKEANNIQASMDLKNGPLVKVALFKTKKGDHLLMAIHHHVVDGVSWRIILEDLSNGYKALKEGEKVELPSKTTSFKEWSEKQYEYSNSKKLLKELKYWKEVTDESVEQIPRDKEIKGSTFKDQKNIIVKLNTEDTKNLLKESNRAYNTEINDILIGSLGIAARKWKGLNNLAITLEGHGREDILKDVDITRTIGWFTTTYPVVLDLNQENIGKSIKKTKEILRKVPGKGIGYGILKQLTSCKNKNSEEMELKTDIGFNYLGQFDEDTNNEVFKNSNMPTGNSLGQEFKLLNSIEINSMISDGELNIDIRYNSLEYNESSIQNFGDLYKQSLITVVKHCMEKEETEYIGVDYGVNEYSIEEIDELKNFVKKEIGENIVVEKINKLTPMQEGMLFTYLQNKETTAYVLQLEFDIKGEIKLDLLNKAYNELLKRHEALRTIIYQNNLHTAQVTLKNISGEVEYEDFSNLDNKNETIEKYKKNKIKAGFNIFKDVLFKLTLIKEEDNKYKLLINSHHIIIDGWSNQIIIGELLNIYKILKSGEKLKLEKSYNYDEYIKWLDKQDKEEALENWKSYLEGYDTTLTLPDEAKIEFRKEKVEYEEENLSLKLEKNVLNKLRGFASKYRVTIGVICSTVLGITLQKYNNTDDVVFGTVVSGRPSEIEGIENTVGIFINSIPVRINTKENESFVELVTRVQNESNKLKSYEYMSLADIQNLTISKQNLIKYLMVFENYPASETEENKLGFKINAVDGREQTDYDFNISFVEEEGLLLRAMVNKNIYNESFVNKFLKEMVNILEVVVENNEVLIKDIDILDEKEKQVLIKDFNDTKAEYPRDKSVKELFEEVVNESGDNIALSSNGIDLTYKELNEKANKIANFLIKKGTMNDNIIGILCDRSIETIVAILGVVKAGAAYMPIDEEYPKERIKYMLKDSKSNILLGQKNNFGKLNLEDVNVEKIYIESEKIKNESIENPDIIILPEDLIYVIYTSGSTGRPKGVAIEHRGVVSLVKNTNHTKFREGYKYLKNISMSFDPSVLEIWGTLLNKMTLVIIKKEITMDIDKLGEIIQKENIKVMNLPAPLFNSYGMEKPEIFKGIECLQTGGDIISPKAVSMVLKEWNGISIVNGYGPTENTVTSTAFIINNSWDDKQEVPIGKPVSNSTAYIMDKNNKLLPIGVVGELCVGGDGVARGYLNREELNRERFILNPYVKGERIYKTGDFAKMLPDGNIKFLGRMDNQVKIRGYRIELGEIEKEILKNEEIKEVIVVDRKDQSGSKYICVYVVAKSELNLDKIKEDIANELPIYMVPSYIIQLDSMPLTQNGKIDKKALPEVDITTIAKEYIAPRNEMEEKICKIYSEVLGIEKISIRDDFFDIGGHSLKAINVVSRLQKELKLKVEVSNIFTYSTVEKFSEYLNNVEEKVEYTAIEKAEEKEYYKASLVQKRMYAINQMDKESINYNMPNILVTKGSFDKEKIETTLNKIIERHEVFRTGFHVIDGELVQKINEDTDLNLEVIRGNCKLKEKEKVNELIENFIKPFNLEKAPLIHAAIIELEDANVLAIDMHHIISDGVSYGIFTREFKDIYEGKELGYVKIQYKDFSEWQMKLERNGIIKKQEEYWLNKFKGELPILNLSTDYKRPQVQSFEGDRVLFELDEKLLDKLNEVLKSTGTTKHMLMLAAFNILLSKYSGQEDIIVGTPSAGRTHSDLDNAIGMFVNTLAIRNNLDGEMSFKEFLEEVKANTLRAFENQDYQLDELIEKLNVKRESGRNPLFDVMFIMQNLDIEEMKIGDLDIIPIEPYSKISKFDLSLMIAEEKDKTYGMIEYSTNLFKRESIERLQKHFENILESILEDIDIKLKDIELLSDIERQVLLKEFNDTKANYPRHKSVKELFEEVVNESGDNIALSSNGIDLTYKELNEKANKIANFLIKKGTMNDNIIGILCDRSIETIVAILGVVKAGAAYMPIDEEYPKERIKYMLKDSKSNILLGQKNNFGKLNLEDVNVEKIYIESEKIKNESIENPDIIILPEDLIYVIYTSGSTGRPKGVAIEHRGVVSLVKNTNHTKFREGYKYLKNISMSFDPSVLEIWGTLLNKMTLVIIKKEITMDIDKLGEIIQKENIKVMNLPAPLFNSYGMEKPEIFKGIECLQTGGDIISPKAVSMVLKEWNGISIVNGYGPTENTVTSTAFIINNSWDDKQEVPIGKPVSNSTAYIMDKNNKLLPIGVVGELCVGGDGVARGYLNREELNRERFILNPYVKGERIYKTGDFAKMLPDGNIKFLGRMDNQVKIRGYRIELGEIEKELLKNEKIKEAVVIDRKDQGGNKYICAFVVAESELNVDKIKEDIANELPIYMVPSYIIQLDSMPLNQNGKIDKKSLPEVENYIVEKYIPAQNEMQRNMEKVFAEVLGKDKVSIRSNFFDIGGDSIKSIQISSKLKKYNIMVEVKEIFKYKTIEEIYKHIKEKKIIAEQGNIEGIMSLTPVQRQLIESENEGFNNFNESRILYSKEGLKEDILKIVFTKIFNHHDAFRVIIKNEQGKTYLYNRGINEKLYDFYNYDLKNAKNLEKEIENKCNSIQQSIDIEKGSIIKLALFKTKIGDYLSIFVHQFVIDEITWRIILEDLTNGYKALNEGKSFELPKKTTSFKEWSEKQNEYANNPKFLRELNYWEEVASQPVQNIPKKIEEGKIKDSNIVTVSLDKLKTKELLNKVNKAYDTETKDILISALSIAIGKWTNLDKLGITLQENGRENILQDVDVTRTAGCFTSYYPVVLDLDSEDIGETIINTRDNLRSIPNKGIGYGMLKYLTRKNKEAINIDVITEISFNYLGKLDNNESNEEITTDALLQEKIIGNKFKLRDGINITSAISNDILDVNMRYDTEAYDEKSIKEFGELFINILNEIINYCRERDELEDSTIENIVLLKSSYRSKKNMFIIHDGTGDTLGYHEFIDGVDIYDYDIYGINFSSKYPQKSNISIEKMARDYIHIIKKIQPQGPYYIFGWSLGGIIGLEMVKQLEQSGDMIAKLIIADSYIVNTEAISARSKVAIAQDKFTSIKNQDKCRTKNYDIKDLSEKDRDIINKAMKEFEEDNGYSFKINKSFVNVMDKYNLGEPINSDIYFIQAEESSHWDLNKWENTTKGKFTYSKIPGNHLSIFQKPYVDILIEKFLNYIEE</sequence>
<dbReference type="Gene3D" id="3.30.559.10">
    <property type="entry name" value="Chloramphenicol acetyltransferase-like domain"/>
    <property type="match status" value="5"/>
</dbReference>
<organism evidence="9 10">
    <name type="scientific">Clostridium botulinum</name>
    <dbReference type="NCBI Taxonomy" id="1491"/>
    <lineage>
        <taxon>Bacteria</taxon>
        <taxon>Bacillati</taxon>
        <taxon>Bacillota</taxon>
        <taxon>Clostridia</taxon>
        <taxon>Eubacteriales</taxon>
        <taxon>Clostridiaceae</taxon>
        <taxon>Clostridium</taxon>
    </lineage>
</organism>
<proteinExistence type="inferred from homology"/>
<dbReference type="CDD" id="cd12117">
    <property type="entry name" value="A_NRPS_Srf_like"/>
    <property type="match status" value="2"/>
</dbReference>
<dbReference type="FunFam" id="3.30.300.30:FF:000010">
    <property type="entry name" value="Enterobactin synthetase component F"/>
    <property type="match status" value="4"/>
</dbReference>
<keyword evidence="5" id="KW-0677">Repeat</keyword>
<dbReference type="Gene3D" id="3.40.50.980">
    <property type="match status" value="6"/>
</dbReference>
<protein>
    <submittedName>
        <fullName evidence="9">Amino acid adenylation domain-containing protein</fullName>
    </submittedName>
</protein>
<dbReference type="GO" id="GO:0017000">
    <property type="term" value="P:antibiotic biosynthetic process"/>
    <property type="evidence" value="ECO:0007669"/>
    <property type="project" value="UniProtKB-KW"/>
</dbReference>
<dbReference type="GO" id="GO:0043041">
    <property type="term" value="P:amino acid activation for nonribosomal peptide biosynthetic process"/>
    <property type="evidence" value="ECO:0007669"/>
    <property type="project" value="TreeGrafter"/>
</dbReference>
<dbReference type="Pfam" id="PF00668">
    <property type="entry name" value="Condensation"/>
    <property type="match status" value="5"/>
</dbReference>
<dbReference type="FunFam" id="3.40.50.980:FF:000001">
    <property type="entry name" value="Non-ribosomal peptide synthetase"/>
    <property type="match status" value="3"/>
</dbReference>
<evidence type="ECO:0000256" key="5">
    <source>
        <dbReference type="ARBA" id="ARBA00022737"/>
    </source>
</evidence>
<dbReference type="GO" id="GO:0008610">
    <property type="term" value="P:lipid biosynthetic process"/>
    <property type="evidence" value="ECO:0007669"/>
    <property type="project" value="UniProtKB-ARBA"/>
</dbReference>
<dbReference type="InterPro" id="IPR001031">
    <property type="entry name" value="Thioesterase"/>
</dbReference>
<evidence type="ECO:0000256" key="6">
    <source>
        <dbReference type="ARBA" id="ARBA00023194"/>
    </source>
</evidence>
<dbReference type="InterPro" id="IPR001242">
    <property type="entry name" value="Condensation_dom"/>
</dbReference>
<accession>A0A846IE40</accession>
<dbReference type="InterPro" id="IPR023213">
    <property type="entry name" value="CAT-like_dom_sf"/>
</dbReference>
<dbReference type="SMART" id="SM00823">
    <property type="entry name" value="PKS_PP"/>
    <property type="match status" value="3"/>
</dbReference>
<dbReference type="GO" id="GO:0044550">
    <property type="term" value="P:secondary metabolite biosynthetic process"/>
    <property type="evidence" value="ECO:0007669"/>
    <property type="project" value="UniProtKB-ARBA"/>
</dbReference>
<evidence type="ECO:0000256" key="4">
    <source>
        <dbReference type="ARBA" id="ARBA00022553"/>
    </source>
</evidence>
<dbReference type="InterPro" id="IPR020806">
    <property type="entry name" value="PKS_PP-bd"/>
</dbReference>
<dbReference type="CDD" id="cd19534">
    <property type="entry name" value="E_NRPS"/>
    <property type="match status" value="2"/>
</dbReference>
<dbReference type="PROSITE" id="PS00455">
    <property type="entry name" value="AMP_BINDING"/>
    <property type="match status" value="2"/>
</dbReference>
<dbReference type="Pfam" id="PF00501">
    <property type="entry name" value="AMP-binding"/>
    <property type="match status" value="3"/>
</dbReference>
<feature type="domain" description="Carrier" evidence="8">
    <location>
        <begin position="2731"/>
        <end position="2806"/>
    </location>
</feature>